<accession>A0A9D1JBM6</accession>
<feature type="domain" description="NAD-dependent epimerase/dehydratase" evidence="1">
    <location>
        <begin position="5"/>
        <end position="238"/>
    </location>
</feature>
<dbReference type="InterPro" id="IPR036291">
    <property type="entry name" value="NAD(P)-bd_dom_sf"/>
</dbReference>
<reference evidence="2" key="2">
    <citation type="journal article" date="2021" name="PeerJ">
        <title>Extensive microbial diversity within the chicken gut microbiome revealed by metagenomics and culture.</title>
        <authorList>
            <person name="Gilroy R."/>
            <person name="Ravi A."/>
            <person name="Getino M."/>
            <person name="Pursley I."/>
            <person name="Horton D.L."/>
            <person name="Alikhan N.F."/>
            <person name="Baker D."/>
            <person name="Gharbi K."/>
            <person name="Hall N."/>
            <person name="Watson M."/>
            <person name="Adriaenssens E.M."/>
            <person name="Foster-Nyarko E."/>
            <person name="Jarju S."/>
            <person name="Secka A."/>
            <person name="Antonio M."/>
            <person name="Oren A."/>
            <person name="Chaudhuri R.R."/>
            <person name="La Ragione R."/>
            <person name="Hildebrand F."/>
            <person name="Pallen M.J."/>
        </authorList>
    </citation>
    <scope>NUCLEOTIDE SEQUENCE</scope>
    <source>
        <strain evidence="2">ChiSjej5B23-6657</strain>
    </source>
</reference>
<dbReference type="Proteomes" id="UP000823912">
    <property type="component" value="Unassembled WGS sequence"/>
</dbReference>
<protein>
    <submittedName>
        <fullName evidence="2">SDR family NAD(P)-dependent oxidoreductase</fullName>
    </submittedName>
</protein>
<dbReference type="EMBL" id="DVHM01000190">
    <property type="protein sequence ID" value="HIR71881.1"/>
    <property type="molecule type" value="Genomic_DNA"/>
</dbReference>
<comment type="caution">
    <text evidence="2">The sequence shown here is derived from an EMBL/GenBank/DDBJ whole genome shotgun (WGS) entry which is preliminary data.</text>
</comment>
<dbReference type="AlphaFoldDB" id="A0A9D1JBM6"/>
<dbReference type="InterPro" id="IPR051783">
    <property type="entry name" value="NAD(P)-dependent_oxidoreduct"/>
</dbReference>
<dbReference type="PANTHER" id="PTHR48079">
    <property type="entry name" value="PROTEIN YEEZ"/>
    <property type="match status" value="1"/>
</dbReference>
<organism evidence="2 3">
    <name type="scientific">Candidatus Pullilachnospira gallistercoris</name>
    <dbReference type="NCBI Taxonomy" id="2840911"/>
    <lineage>
        <taxon>Bacteria</taxon>
        <taxon>Bacillati</taxon>
        <taxon>Bacillota</taxon>
        <taxon>Clostridia</taxon>
        <taxon>Lachnospirales</taxon>
        <taxon>Lachnospiraceae</taxon>
        <taxon>Lachnospiraceae incertae sedis</taxon>
        <taxon>Candidatus Pullilachnospira</taxon>
    </lineage>
</organism>
<gene>
    <name evidence="2" type="ORF">IAA55_11465</name>
</gene>
<dbReference type="PANTHER" id="PTHR48079:SF6">
    <property type="entry name" value="NAD(P)-BINDING DOMAIN-CONTAINING PROTEIN-RELATED"/>
    <property type="match status" value="1"/>
</dbReference>
<dbReference type="SUPFAM" id="SSF51735">
    <property type="entry name" value="NAD(P)-binding Rossmann-fold domains"/>
    <property type="match status" value="1"/>
</dbReference>
<evidence type="ECO:0000313" key="2">
    <source>
        <dbReference type="EMBL" id="HIR71881.1"/>
    </source>
</evidence>
<dbReference type="InterPro" id="IPR001509">
    <property type="entry name" value="Epimerase_deHydtase"/>
</dbReference>
<reference evidence="2" key="1">
    <citation type="submission" date="2020-10" db="EMBL/GenBank/DDBJ databases">
        <authorList>
            <person name="Gilroy R."/>
        </authorList>
    </citation>
    <scope>NUCLEOTIDE SEQUENCE</scope>
    <source>
        <strain evidence="2">ChiSjej5B23-6657</strain>
    </source>
</reference>
<evidence type="ECO:0000313" key="3">
    <source>
        <dbReference type="Proteomes" id="UP000823912"/>
    </source>
</evidence>
<dbReference type="Pfam" id="PF01370">
    <property type="entry name" value="Epimerase"/>
    <property type="match status" value="1"/>
</dbReference>
<dbReference type="GO" id="GO:0004029">
    <property type="term" value="F:aldehyde dehydrogenase (NAD+) activity"/>
    <property type="evidence" value="ECO:0007669"/>
    <property type="project" value="TreeGrafter"/>
</dbReference>
<proteinExistence type="predicted"/>
<name>A0A9D1JBM6_9FIRM</name>
<dbReference type="Gene3D" id="3.40.50.720">
    <property type="entry name" value="NAD(P)-binding Rossmann-like Domain"/>
    <property type="match status" value="1"/>
</dbReference>
<evidence type="ECO:0000259" key="1">
    <source>
        <dbReference type="Pfam" id="PF01370"/>
    </source>
</evidence>
<sequence length="339" mass="38670">MKRIVIITGANGHLGNTIIRMLAKQDVEIRGLVLEQEMDQMKREGLQEFQKRENIHYYTGNVRDKESLRPMFENTGDSDVYVIHTAGIIDISEHVSPMLYDVNVNGTRNMAALCMEYSVKRMVHVSSVHAIPEKDKLSVLTEVDHFSPESVEGAYAKTKAEASQAVLDMVREGLNAVIVHPSGILGPYDRSGNHLVQMVTDYLEGRLPACVKGGYDFVDVRDVAKGCLLAMDKGRTGECYILSNRHYEIRDVLEMVRRFAGGRRLPVLPMWMAKLAEPILYRIAVLKKERPLYTTYSLYTLEANDHFSHDKATKELGYAPRDLMETMRDTVRWYRRQRG</sequence>
<dbReference type="GO" id="GO:0005737">
    <property type="term" value="C:cytoplasm"/>
    <property type="evidence" value="ECO:0007669"/>
    <property type="project" value="TreeGrafter"/>
</dbReference>